<accession>A0A8S5PMC5</accession>
<keyword evidence="1" id="KW-0238">DNA-binding</keyword>
<proteinExistence type="predicted"/>
<dbReference type="PANTHER" id="PTHR46558:SF13">
    <property type="entry name" value="HTH-TYPE TRANSCRIPTIONAL REGULATOR IMMR"/>
    <property type="match status" value="1"/>
</dbReference>
<protein>
    <submittedName>
        <fullName evidence="3">Helix-turn-helix XRE-family like protein</fullName>
    </submittedName>
</protein>
<dbReference type="InterPro" id="IPR010982">
    <property type="entry name" value="Lambda_DNA-bd_dom_sf"/>
</dbReference>
<dbReference type="SMART" id="SM00530">
    <property type="entry name" value="HTH_XRE"/>
    <property type="match status" value="1"/>
</dbReference>
<evidence type="ECO:0000256" key="1">
    <source>
        <dbReference type="ARBA" id="ARBA00023125"/>
    </source>
</evidence>
<dbReference type="GO" id="GO:0003677">
    <property type="term" value="F:DNA binding"/>
    <property type="evidence" value="ECO:0007669"/>
    <property type="project" value="UniProtKB-KW"/>
</dbReference>
<name>A0A8S5PMC5_9CAUD</name>
<dbReference type="Pfam" id="PF01381">
    <property type="entry name" value="HTH_3"/>
    <property type="match status" value="1"/>
</dbReference>
<dbReference type="InterPro" id="IPR001387">
    <property type="entry name" value="Cro/C1-type_HTH"/>
</dbReference>
<organism evidence="3">
    <name type="scientific">Podoviridae sp. ctOAf25</name>
    <dbReference type="NCBI Taxonomy" id="2825245"/>
    <lineage>
        <taxon>Viruses</taxon>
        <taxon>Duplodnaviria</taxon>
        <taxon>Heunggongvirae</taxon>
        <taxon>Uroviricota</taxon>
        <taxon>Caudoviricetes</taxon>
    </lineage>
</organism>
<reference evidence="3" key="1">
    <citation type="journal article" date="2021" name="Proc. Natl. Acad. Sci. U.S.A.">
        <title>A Catalog of Tens of Thousands of Viruses from Human Metagenomes Reveals Hidden Associations with Chronic Diseases.</title>
        <authorList>
            <person name="Tisza M.J."/>
            <person name="Buck C.B."/>
        </authorList>
    </citation>
    <scope>NUCLEOTIDE SEQUENCE</scope>
    <source>
        <strain evidence="3">CtOAf25</strain>
    </source>
</reference>
<feature type="domain" description="HTH cro/C1-type" evidence="2">
    <location>
        <begin position="3"/>
        <end position="57"/>
    </location>
</feature>
<dbReference type="PANTHER" id="PTHR46558">
    <property type="entry name" value="TRACRIPTIONAL REGULATORY PROTEIN-RELATED-RELATED"/>
    <property type="match status" value="1"/>
</dbReference>
<dbReference type="PROSITE" id="PS50943">
    <property type="entry name" value="HTH_CROC1"/>
    <property type="match status" value="1"/>
</dbReference>
<dbReference type="EMBL" id="BK015468">
    <property type="protein sequence ID" value="DAE08327.1"/>
    <property type="molecule type" value="Genomic_DNA"/>
</dbReference>
<dbReference type="SUPFAM" id="SSF47413">
    <property type="entry name" value="lambda repressor-like DNA-binding domains"/>
    <property type="match status" value="1"/>
</dbReference>
<sequence>MTLKAARVNAGLTQKKAAEMLGISEYTLINYEKGKSSPDVHVLKKIENLYGVPYHRIIFL</sequence>
<dbReference type="CDD" id="cd00093">
    <property type="entry name" value="HTH_XRE"/>
    <property type="match status" value="1"/>
</dbReference>
<evidence type="ECO:0000313" key="3">
    <source>
        <dbReference type="EMBL" id="DAE08327.1"/>
    </source>
</evidence>
<evidence type="ECO:0000259" key="2">
    <source>
        <dbReference type="PROSITE" id="PS50943"/>
    </source>
</evidence>
<dbReference type="Gene3D" id="1.10.260.40">
    <property type="entry name" value="lambda repressor-like DNA-binding domains"/>
    <property type="match status" value="1"/>
</dbReference>